<dbReference type="InterPro" id="IPR037523">
    <property type="entry name" value="VOC_core"/>
</dbReference>
<comment type="caution">
    <text evidence="2">The sequence shown here is derived from an EMBL/GenBank/DDBJ whole genome shotgun (WGS) entry which is preliminary data.</text>
</comment>
<dbReference type="EMBL" id="BAABEZ010000001">
    <property type="protein sequence ID" value="GAA4448513.1"/>
    <property type="molecule type" value="Genomic_DNA"/>
</dbReference>
<dbReference type="InterPro" id="IPR029068">
    <property type="entry name" value="Glyas_Bleomycin-R_OHBP_Dase"/>
</dbReference>
<dbReference type="PANTHER" id="PTHR36503:SF1">
    <property type="entry name" value="BLR2520 PROTEIN"/>
    <property type="match status" value="1"/>
</dbReference>
<keyword evidence="3" id="KW-1185">Reference proteome</keyword>
<dbReference type="Proteomes" id="UP001501410">
    <property type="component" value="Unassembled WGS sequence"/>
</dbReference>
<dbReference type="SUPFAM" id="SSF54593">
    <property type="entry name" value="Glyoxalase/Bleomycin resistance protein/Dihydroxybiphenyl dioxygenase"/>
    <property type="match status" value="1"/>
</dbReference>
<accession>A0ABP8MCQ7</accession>
<dbReference type="Gene3D" id="3.10.180.10">
    <property type="entry name" value="2,3-Dihydroxybiphenyl 1,2-Dioxygenase, domain 1"/>
    <property type="match status" value="1"/>
</dbReference>
<dbReference type="InterPro" id="IPR004360">
    <property type="entry name" value="Glyas_Fos-R_dOase_dom"/>
</dbReference>
<reference evidence="3" key="1">
    <citation type="journal article" date="2019" name="Int. J. Syst. Evol. Microbiol.">
        <title>The Global Catalogue of Microorganisms (GCM) 10K type strain sequencing project: providing services to taxonomists for standard genome sequencing and annotation.</title>
        <authorList>
            <consortium name="The Broad Institute Genomics Platform"/>
            <consortium name="The Broad Institute Genome Sequencing Center for Infectious Disease"/>
            <person name="Wu L."/>
            <person name="Ma J."/>
        </authorList>
    </citation>
    <scope>NUCLEOTIDE SEQUENCE [LARGE SCALE GENOMIC DNA]</scope>
    <source>
        <strain evidence="3">JCM 31921</strain>
    </source>
</reference>
<sequence length="157" mass="17316">MLTGSIVYAPAALRAQTRGKQMNTADKQAQSAGKMHLGAFSMSLSVKNLDSSRQFYEQLGFSVFAGSMQQNYLIMKNGNALIGLFQGMFKGNILTFNPGWDENARNMEPFDDIRQIQKKLKEAGLHLSSEADEKTSGPASLMLTDPDGNLILLDQHR</sequence>
<protein>
    <recommendedName>
        <fullName evidence="1">VOC domain-containing protein</fullName>
    </recommendedName>
</protein>
<dbReference type="PROSITE" id="PS51819">
    <property type="entry name" value="VOC"/>
    <property type="match status" value="1"/>
</dbReference>
<evidence type="ECO:0000259" key="1">
    <source>
        <dbReference type="PROSITE" id="PS51819"/>
    </source>
</evidence>
<dbReference type="Pfam" id="PF00903">
    <property type="entry name" value="Glyoxalase"/>
    <property type="match status" value="1"/>
</dbReference>
<proteinExistence type="predicted"/>
<dbReference type="PANTHER" id="PTHR36503">
    <property type="entry name" value="BLR2520 PROTEIN"/>
    <property type="match status" value="1"/>
</dbReference>
<evidence type="ECO:0000313" key="2">
    <source>
        <dbReference type="EMBL" id="GAA4448513.1"/>
    </source>
</evidence>
<evidence type="ECO:0000313" key="3">
    <source>
        <dbReference type="Proteomes" id="UP001501410"/>
    </source>
</evidence>
<feature type="domain" description="VOC" evidence="1">
    <location>
        <begin position="38"/>
        <end position="156"/>
    </location>
</feature>
<organism evidence="2 3">
    <name type="scientific">Rurimicrobium arvi</name>
    <dbReference type="NCBI Taxonomy" id="2049916"/>
    <lineage>
        <taxon>Bacteria</taxon>
        <taxon>Pseudomonadati</taxon>
        <taxon>Bacteroidota</taxon>
        <taxon>Chitinophagia</taxon>
        <taxon>Chitinophagales</taxon>
        <taxon>Chitinophagaceae</taxon>
        <taxon>Rurimicrobium</taxon>
    </lineage>
</organism>
<gene>
    <name evidence="2" type="ORF">GCM10023092_01180</name>
</gene>
<name>A0ABP8MCQ7_9BACT</name>